<sequence>MPAQPPDPSIVVWLHPEAPAKPAEGAPCNGCGLCCLAEPCPLGVLVSRRRRGACVALRWSDADQRYWCGMVADPAGVTGLTHPWAVRAMSALARRWIASGVGCDARLDVQAAPPSR</sequence>
<keyword evidence="3" id="KW-1185">Reference proteome</keyword>
<evidence type="ECO:0000313" key="3">
    <source>
        <dbReference type="Proteomes" id="UP001148932"/>
    </source>
</evidence>
<feature type="domain" description="4Fe-4S ferredoxin-type" evidence="1">
    <location>
        <begin position="18"/>
        <end position="50"/>
    </location>
</feature>
<comment type="caution">
    <text evidence="2">The sequence shown here is derived from an EMBL/GenBank/DDBJ whole genome shotgun (WGS) entry which is preliminary data.</text>
</comment>
<accession>A0ABT5RVZ9</accession>
<reference evidence="2" key="1">
    <citation type="submission" date="2022-10" db="EMBL/GenBank/DDBJ databases">
        <title>Description of microaerobic benzene degrading bacteria.</title>
        <authorList>
            <person name="Bedics A."/>
            <person name="Tancsics A."/>
            <person name="Banerjee S."/>
        </authorList>
    </citation>
    <scope>NUCLEOTIDE SEQUENCE</scope>
    <source>
        <strain evidence="2">D2M1</strain>
    </source>
</reference>
<dbReference type="RefSeq" id="WP_274110005.1">
    <property type="nucleotide sequence ID" value="NZ_JAPCKI010000005.1"/>
</dbReference>
<proteinExistence type="predicted"/>
<evidence type="ECO:0000259" key="1">
    <source>
        <dbReference type="PROSITE" id="PS51379"/>
    </source>
</evidence>
<name>A0ABT5RVZ9_9BURK</name>
<dbReference type="EMBL" id="JAPCKI010000005">
    <property type="protein sequence ID" value="MDD2177870.1"/>
    <property type="molecule type" value="Genomic_DNA"/>
</dbReference>
<dbReference type="Proteomes" id="UP001148932">
    <property type="component" value="Unassembled WGS sequence"/>
</dbReference>
<protein>
    <recommendedName>
        <fullName evidence="1">4Fe-4S ferredoxin-type domain-containing protein</fullName>
    </recommendedName>
</protein>
<dbReference type="PROSITE" id="PS51379">
    <property type="entry name" value="4FE4S_FER_2"/>
    <property type="match status" value="1"/>
</dbReference>
<evidence type="ECO:0000313" key="2">
    <source>
        <dbReference type="EMBL" id="MDD2177870.1"/>
    </source>
</evidence>
<gene>
    <name evidence="2" type="ORF">OIN59_10530</name>
</gene>
<organism evidence="2 3">
    <name type="scientific">Acidovorax benzenivorans</name>
    <dbReference type="NCBI Taxonomy" id="2987520"/>
    <lineage>
        <taxon>Bacteria</taxon>
        <taxon>Pseudomonadati</taxon>
        <taxon>Pseudomonadota</taxon>
        <taxon>Betaproteobacteria</taxon>
        <taxon>Burkholderiales</taxon>
        <taxon>Comamonadaceae</taxon>
        <taxon>Acidovorax</taxon>
    </lineage>
</organism>
<dbReference type="InterPro" id="IPR017896">
    <property type="entry name" value="4Fe4S_Fe-S-bd"/>
</dbReference>